<accession>A0A8C1S6P5</accession>
<dbReference type="FunFam" id="3.10.20.90:FF:000007">
    <property type="entry name" value="Serine/threonine-protein kinase WNK1 isoform 1"/>
    <property type="match status" value="1"/>
</dbReference>
<feature type="compositionally biased region" description="Polar residues" evidence="13">
    <location>
        <begin position="1731"/>
        <end position="1756"/>
    </location>
</feature>
<dbReference type="Gene3D" id="3.10.20.90">
    <property type="entry name" value="Phosphatidylinositol 3-kinase Catalytic Subunit, Chain A, domain 1"/>
    <property type="match status" value="2"/>
</dbReference>
<feature type="compositionally biased region" description="Polar residues" evidence="13">
    <location>
        <begin position="1170"/>
        <end position="1181"/>
    </location>
</feature>
<feature type="compositionally biased region" description="Polar residues" evidence="13">
    <location>
        <begin position="1681"/>
        <end position="1695"/>
    </location>
</feature>
<feature type="compositionally biased region" description="Polar residues" evidence="13">
    <location>
        <begin position="1327"/>
        <end position="1351"/>
    </location>
</feature>
<dbReference type="InterPro" id="IPR011009">
    <property type="entry name" value="Kinase-like_dom_sf"/>
</dbReference>
<comment type="subcellular location">
    <subcellularLocation>
        <location evidence="2">Cytoplasm</location>
    </subcellularLocation>
</comment>
<dbReference type="CDD" id="cd14030">
    <property type="entry name" value="STKc_WNK1"/>
    <property type="match status" value="1"/>
</dbReference>
<dbReference type="SMART" id="SM00220">
    <property type="entry name" value="S_TKc"/>
    <property type="match status" value="1"/>
</dbReference>
<feature type="compositionally biased region" description="Low complexity" evidence="13">
    <location>
        <begin position="1060"/>
        <end position="1083"/>
    </location>
</feature>
<dbReference type="InterPro" id="IPR050588">
    <property type="entry name" value="WNK_Ser-Thr_kinase"/>
</dbReference>
<dbReference type="EC" id="2.7.11.1" evidence="3"/>
<evidence type="ECO:0000256" key="5">
    <source>
        <dbReference type="ARBA" id="ARBA00022527"/>
    </source>
</evidence>
<dbReference type="FunFam" id="3.10.20.90:FF:000012">
    <property type="entry name" value="Serine/threonine-protein kinase WNK1 isoform 2"/>
    <property type="match status" value="1"/>
</dbReference>
<evidence type="ECO:0000256" key="11">
    <source>
        <dbReference type="ARBA" id="ARBA00047899"/>
    </source>
</evidence>
<feature type="compositionally biased region" description="Polar residues" evidence="13">
    <location>
        <begin position="1519"/>
        <end position="1538"/>
    </location>
</feature>
<feature type="compositionally biased region" description="Basic residues" evidence="13">
    <location>
        <begin position="1657"/>
        <end position="1669"/>
    </location>
</feature>
<evidence type="ECO:0000256" key="10">
    <source>
        <dbReference type="ARBA" id="ARBA00022840"/>
    </source>
</evidence>
<evidence type="ECO:0000256" key="4">
    <source>
        <dbReference type="ARBA" id="ARBA00022490"/>
    </source>
</evidence>
<keyword evidence="10" id="KW-0067">ATP-binding</keyword>
<evidence type="ECO:0000256" key="13">
    <source>
        <dbReference type="SAM" id="MobiDB-lite"/>
    </source>
</evidence>
<dbReference type="FunFam" id="1.10.510.10:FF:000006">
    <property type="entry name" value="Serine/threonine-protein kinase WNK1 isoform 2"/>
    <property type="match status" value="1"/>
</dbReference>
<evidence type="ECO:0000256" key="1">
    <source>
        <dbReference type="ARBA" id="ARBA00001946"/>
    </source>
</evidence>
<comment type="cofactor">
    <cofactor evidence="1">
        <name>Mg(2+)</name>
        <dbReference type="ChEBI" id="CHEBI:18420"/>
    </cofactor>
</comment>
<dbReference type="InterPro" id="IPR024678">
    <property type="entry name" value="Kinase_OSR1/WNK_CCT"/>
</dbReference>
<comment type="catalytic activity">
    <reaction evidence="12">
        <text>L-seryl-[protein] + ATP = O-phospho-L-seryl-[protein] + ADP + H(+)</text>
        <dbReference type="Rhea" id="RHEA:17989"/>
        <dbReference type="Rhea" id="RHEA-COMP:9863"/>
        <dbReference type="Rhea" id="RHEA-COMP:11604"/>
        <dbReference type="ChEBI" id="CHEBI:15378"/>
        <dbReference type="ChEBI" id="CHEBI:29999"/>
        <dbReference type="ChEBI" id="CHEBI:30616"/>
        <dbReference type="ChEBI" id="CHEBI:83421"/>
        <dbReference type="ChEBI" id="CHEBI:456216"/>
        <dbReference type="EC" id="2.7.11.1"/>
    </reaction>
</comment>
<dbReference type="Gene3D" id="1.10.510.10">
    <property type="entry name" value="Transferase(Phosphotransferase) domain 1"/>
    <property type="match status" value="1"/>
</dbReference>
<feature type="compositionally biased region" description="Polar residues" evidence="13">
    <location>
        <begin position="743"/>
        <end position="752"/>
    </location>
</feature>
<feature type="compositionally biased region" description="Low complexity" evidence="13">
    <location>
        <begin position="1466"/>
        <end position="1491"/>
    </location>
</feature>
<feature type="compositionally biased region" description="Low complexity" evidence="13">
    <location>
        <begin position="1585"/>
        <end position="1597"/>
    </location>
</feature>
<feature type="region of interest" description="Disordered" evidence="13">
    <location>
        <begin position="1276"/>
        <end position="1387"/>
    </location>
</feature>
<dbReference type="Gene3D" id="3.30.200.20">
    <property type="entry name" value="Phosphorylase Kinase, domain 1"/>
    <property type="match status" value="1"/>
</dbReference>
<dbReference type="InterPro" id="IPR056865">
    <property type="entry name" value="CCTL2_WNK"/>
</dbReference>
<evidence type="ECO:0000256" key="12">
    <source>
        <dbReference type="ARBA" id="ARBA00048679"/>
    </source>
</evidence>
<feature type="compositionally biased region" description="Low complexity" evidence="13">
    <location>
        <begin position="1696"/>
        <end position="1709"/>
    </location>
</feature>
<feature type="compositionally biased region" description="Polar residues" evidence="13">
    <location>
        <begin position="1299"/>
        <end position="1308"/>
    </location>
</feature>
<feature type="compositionally biased region" description="Polar residues" evidence="13">
    <location>
        <begin position="658"/>
        <end position="675"/>
    </location>
</feature>
<evidence type="ECO:0000256" key="9">
    <source>
        <dbReference type="ARBA" id="ARBA00022777"/>
    </source>
</evidence>
<feature type="compositionally biased region" description="Low complexity" evidence="13">
    <location>
        <begin position="755"/>
        <end position="779"/>
    </location>
</feature>
<keyword evidence="5" id="KW-0723">Serine/threonine-protein kinase</keyword>
<keyword evidence="4" id="KW-0963">Cytoplasm</keyword>
<dbReference type="GO" id="GO:0005524">
    <property type="term" value="F:ATP binding"/>
    <property type="evidence" value="ECO:0007669"/>
    <property type="project" value="UniProtKB-KW"/>
</dbReference>
<feature type="compositionally biased region" description="Basic residues" evidence="13">
    <location>
        <begin position="834"/>
        <end position="845"/>
    </location>
</feature>
<evidence type="ECO:0000256" key="6">
    <source>
        <dbReference type="ARBA" id="ARBA00022553"/>
    </source>
</evidence>
<evidence type="ECO:0000256" key="2">
    <source>
        <dbReference type="ARBA" id="ARBA00004496"/>
    </source>
</evidence>
<feature type="compositionally biased region" description="Polar residues" evidence="13">
    <location>
        <begin position="784"/>
        <end position="805"/>
    </location>
</feature>
<dbReference type="Ensembl" id="ENSCCRT00015002930.1">
    <property type="protein sequence ID" value="ENSCCRP00015002788.1"/>
    <property type="gene ID" value="ENSCCRG00015001734.1"/>
</dbReference>
<evidence type="ECO:0000256" key="8">
    <source>
        <dbReference type="ARBA" id="ARBA00022741"/>
    </source>
</evidence>
<feature type="region of interest" description="Disordered" evidence="13">
    <location>
        <begin position="147"/>
        <end position="206"/>
    </location>
</feature>
<feature type="region of interest" description="Disordered" evidence="13">
    <location>
        <begin position="1060"/>
        <end position="1107"/>
    </location>
</feature>
<feature type="region of interest" description="Disordered" evidence="13">
    <location>
        <begin position="743"/>
        <end position="855"/>
    </location>
</feature>
<feature type="region of interest" description="Disordered" evidence="13">
    <location>
        <begin position="1640"/>
        <end position="1712"/>
    </location>
</feature>
<dbReference type="Proteomes" id="UP000694700">
    <property type="component" value="Unplaced"/>
</dbReference>
<reference evidence="15" key="1">
    <citation type="submission" date="2025-08" db="UniProtKB">
        <authorList>
            <consortium name="Ensembl"/>
        </authorList>
    </citation>
    <scope>IDENTIFICATION</scope>
</reference>
<keyword evidence="8" id="KW-0547">Nucleotide-binding</keyword>
<feature type="region of interest" description="Disordered" evidence="13">
    <location>
        <begin position="1"/>
        <end position="29"/>
    </location>
</feature>
<proteinExistence type="predicted"/>
<dbReference type="GO" id="GO:0004674">
    <property type="term" value="F:protein serine/threonine kinase activity"/>
    <property type="evidence" value="ECO:0007669"/>
    <property type="project" value="UniProtKB-KW"/>
</dbReference>
<feature type="compositionally biased region" description="Polar residues" evidence="13">
    <location>
        <begin position="1408"/>
        <end position="1419"/>
    </location>
</feature>
<feature type="region of interest" description="Disordered" evidence="13">
    <location>
        <begin position="1402"/>
        <end position="1608"/>
    </location>
</feature>
<feature type="compositionally biased region" description="Basic and acidic residues" evidence="13">
    <location>
        <begin position="571"/>
        <end position="584"/>
    </location>
</feature>
<feature type="compositionally biased region" description="Basic and acidic residues" evidence="13">
    <location>
        <begin position="178"/>
        <end position="197"/>
    </location>
</feature>
<evidence type="ECO:0000313" key="15">
    <source>
        <dbReference type="Ensembl" id="ENSCCRP00015002788.1"/>
    </source>
</evidence>
<dbReference type="PROSITE" id="PS00108">
    <property type="entry name" value="PROTEIN_KINASE_ST"/>
    <property type="match status" value="1"/>
</dbReference>
<feature type="compositionally biased region" description="Low complexity" evidence="13">
    <location>
        <begin position="1160"/>
        <end position="1169"/>
    </location>
</feature>
<dbReference type="InterPro" id="IPR008271">
    <property type="entry name" value="Ser/Thr_kinase_AS"/>
</dbReference>
<name>A0A8C1S6P5_CYPCA</name>
<dbReference type="PROSITE" id="PS50011">
    <property type="entry name" value="PROTEIN_KINASE_DOM"/>
    <property type="match status" value="1"/>
</dbReference>
<keyword evidence="9" id="KW-0418">Kinase</keyword>
<evidence type="ECO:0000313" key="16">
    <source>
        <dbReference type="Proteomes" id="UP000694700"/>
    </source>
</evidence>
<feature type="region of interest" description="Disordered" evidence="13">
    <location>
        <begin position="658"/>
        <end position="693"/>
    </location>
</feature>
<evidence type="ECO:0000256" key="3">
    <source>
        <dbReference type="ARBA" id="ARBA00012513"/>
    </source>
</evidence>
<dbReference type="Pfam" id="PF24889">
    <property type="entry name" value="CCTL2_WNK"/>
    <property type="match status" value="1"/>
</dbReference>
<feature type="compositionally biased region" description="Low complexity" evidence="13">
    <location>
        <begin position="595"/>
        <end position="608"/>
    </location>
</feature>
<feature type="compositionally biased region" description="Low complexity" evidence="13">
    <location>
        <begin position="1643"/>
        <end position="1656"/>
    </location>
</feature>
<dbReference type="PANTHER" id="PTHR13902">
    <property type="entry name" value="SERINE/THREONINE-PROTEIN KINASE WNK WITH NO LYSINE -RELATED"/>
    <property type="match status" value="1"/>
</dbReference>
<dbReference type="SUPFAM" id="SSF56112">
    <property type="entry name" value="Protein kinase-like (PK-like)"/>
    <property type="match status" value="1"/>
</dbReference>
<dbReference type="FunFam" id="3.30.200.20:FF:000494">
    <property type="entry name" value="serine/threonine-protein kinase WNK2 isoform X2"/>
    <property type="match status" value="1"/>
</dbReference>
<protein>
    <recommendedName>
        <fullName evidence="3">non-specific serine/threonine protein kinase</fullName>
        <ecNumber evidence="3">2.7.11.1</ecNumber>
    </recommendedName>
</protein>
<dbReference type="Pfam" id="PF12202">
    <property type="entry name" value="OSR1_C"/>
    <property type="match status" value="1"/>
</dbReference>
<evidence type="ECO:0000259" key="14">
    <source>
        <dbReference type="PROSITE" id="PS50011"/>
    </source>
</evidence>
<dbReference type="Pfam" id="PF00069">
    <property type="entry name" value="Pkinase"/>
    <property type="match status" value="1"/>
</dbReference>
<feature type="region of interest" description="Disordered" evidence="13">
    <location>
        <begin position="1160"/>
        <end position="1181"/>
    </location>
</feature>
<evidence type="ECO:0000256" key="7">
    <source>
        <dbReference type="ARBA" id="ARBA00022679"/>
    </source>
</evidence>
<organism evidence="15 16">
    <name type="scientific">Cyprinus carpio</name>
    <name type="common">Common carp</name>
    <dbReference type="NCBI Taxonomy" id="7962"/>
    <lineage>
        <taxon>Eukaryota</taxon>
        <taxon>Metazoa</taxon>
        <taxon>Chordata</taxon>
        <taxon>Craniata</taxon>
        <taxon>Vertebrata</taxon>
        <taxon>Euteleostomi</taxon>
        <taxon>Actinopterygii</taxon>
        <taxon>Neopterygii</taxon>
        <taxon>Teleostei</taxon>
        <taxon>Ostariophysi</taxon>
        <taxon>Cypriniformes</taxon>
        <taxon>Cyprinidae</taxon>
        <taxon>Cyprininae</taxon>
        <taxon>Cyprinus</taxon>
    </lineage>
</organism>
<comment type="catalytic activity">
    <reaction evidence="11">
        <text>L-threonyl-[protein] + ATP = O-phospho-L-threonyl-[protein] + ADP + H(+)</text>
        <dbReference type="Rhea" id="RHEA:46608"/>
        <dbReference type="Rhea" id="RHEA-COMP:11060"/>
        <dbReference type="Rhea" id="RHEA-COMP:11605"/>
        <dbReference type="ChEBI" id="CHEBI:15378"/>
        <dbReference type="ChEBI" id="CHEBI:30013"/>
        <dbReference type="ChEBI" id="CHEBI:30616"/>
        <dbReference type="ChEBI" id="CHEBI:61977"/>
        <dbReference type="ChEBI" id="CHEBI:456216"/>
        <dbReference type="EC" id="2.7.11.1"/>
    </reaction>
</comment>
<dbReference type="GO" id="GO:0005737">
    <property type="term" value="C:cytoplasm"/>
    <property type="evidence" value="ECO:0007669"/>
    <property type="project" value="UniProtKB-SubCell"/>
</dbReference>
<feature type="region of interest" description="Disordered" evidence="13">
    <location>
        <begin position="1725"/>
        <end position="1756"/>
    </location>
</feature>
<dbReference type="InterPro" id="IPR000719">
    <property type="entry name" value="Prot_kinase_dom"/>
</dbReference>
<feature type="compositionally biased region" description="Basic and acidic residues" evidence="13">
    <location>
        <begin position="150"/>
        <end position="170"/>
    </location>
</feature>
<keyword evidence="6" id="KW-0597">Phosphoprotein</keyword>
<sequence length="1756" mass="189162">MSSENPNKLVTFLAPPPPKNVNGSGSDSLVGEKLDTEVRKRRHTMDRDLKTAEHRFFRRSVICDSNVTALDLPSKACILTSPPDCEQFIVPAVLGSAPEVTIDPQVGVSGVVLEEHAEDGRAAGVDGIEEVQSPSVQDVGVRQSEALGMVEKEPSDVGNKEQERGAADKREEEEEEERGVARARAEAEQREAEKKVQEDEEVETKAVGTSPDGRFLKFDIEIGRGSFKTVYKGLDTETTVEVAWCELQDRKLSRSERQRFKEEAGMLKGLQHPNIVRFYDSWELPSKGRKCIVLVTELMTSGTLKTYLKRFKVMKIKVLRSWCRQILKGLHFLHTRAPPIIHRDLKCDNIFITGPTGSVKIGDLGLATLKRTSFAKSVIGTPEFMAPEMYEEKYDESVDVYAFGMCMLEMATSEYPYSECQNPAQIYRRVTSGVKPGSFDKVAIPEVKEIIEGCIRQNKDERYAIKDLLNHAFFQEETGVRVELAEEDDGEMIAIKLWLRIEDVKKLKGKYKDNEAIEFSFDLHRDVPEDVAQEMVESGYVCEGDHKTMAKAIRDRVSLICRKREQRQQVRAEQEKRKQEEEQKQLSSESLKNVSGSQGSAQSQCGSQPPTPGLVQPECEEPDVDQQHQYMQSGMTLADRTLDSGQGSSVFSEPHLSQLNMSYSSPGTSQPQQVPGQAAYPPSSQAPQQHTAYPQQPMVPIPQSTSAMSLVSCSTPLAASASQQYGGYYVQALPSQAAVPQQASLGATSQPGVSLPQQQAPQQLPSTVVQSSSQMQVQPGPQPTQTSHSVSQTLMTELSQLQTPAVESCHSDVASGLSDGNEGVTGGRHEGRSAKRHQRRSVRSRSRNEKTSKAKLNVLNISRMGDRVAECQLETHNRKMVTFKFDLDGDNPEEIAQIMVQSEFILESERESFIDQIREVIETADEKGVERECSQTVSDHEQHMPTTSAPLEQGVPPSSAAQVVHSAGRRFIVSPVPESRLREQFFSSPQPTIEEPSSYAPPALGLSMSASAVSLQQAFSEIRQGRFDPGPSTAPPMLHVSMPPLLPAAAPLPSSVAPVVPPTVSSEVTSSPSLPSVSINPPGSSSPPPTLPASSVTFPPAHSQLPLPQSQAVPAIISVISTPPSLPVPPVPATTSFPQTSVPMPAPACIEAPLTHSMSPMGSVSGGSSEQPPITSTSAQLTSPVIPTTAIQTPPLAPSTTTVIPTLAAQSQVPTLQPVTTNIPVVQPTPVHSQPQTSTVPNQSHAHCVECDSDPQGKGVDDIQALDKKLRSLFMDLGSGPPSAQSDVTSDPMAAASIPGTSSPTACATPSGTPLPPSSLPLNSPGQSMGSPMTSMGNASTPVGYSQTTPSKAPLSRLPVLPVGPDQAGTPPTEHLPPFPGPCLTQSQQPLEDLDAQLRRALSPETVPVNSVTHQSSISGMPPGGQPVPFSLDDETAAAPAAEGYTLGRFQVSAAPDENAPQAPITSHDSSSTSSSSTTTSSSSSSSTLSSPENTLHRTSSHLRDTKADVVDGLPALPNQKTTHPQPTTIGRFQVTTKTDTKVGRFSVSRAQDEAPVASLQPPEPQPGPQAHLALGNGPAQSPGSLNNSISSYFSSDNDSEFEDEDFKKEVSKLREKHMMESQALYTRQKAEIDALFARLGKAPPAMVNPPVVNPAGRRRRHTKSKSSKSSRSSSQGSKSPVQPGTSSTNTVAGTVQNQNQPPVSQSQSCKGMFTDELHKLVDNWARDAMNLSQGKRGSKHQQQVSPQGHSQDMDS</sequence>
<feature type="region of interest" description="Disordered" evidence="13">
    <location>
        <begin position="571"/>
        <end position="623"/>
    </location>
</feature>
<keyword evidence="7" id="KW-0808">Transferase</keyword>
<feature type="compositionally biased region" description="Low complexity" evidence="13">
    <location>
        <begin position="1670"/>
        <end position="1680"/>
    </location>
</feature>
<feature type="domain" description="Protein kinase" evidence="14">
    <location>
        <begin position="216"/>
        <end position="474"/>
    </location>
</feature>
<feature type="compositionally biased region" description="Polar residues" evidence="13">
    <location>
        <begin position="682"/>
        <end position="693"/>
    </location>
</feature>